<comment type="subcellular location">
    <subcellularLocation>
        <location evidence="1 4">Mitochondrion matrix</location>
    </subcellularLocation>
</comment>
<dbReference type="PANTHER" id="PTHR12469">
    <property type="entry name" value="PROTEIN EMI5 HOMOLOG, MITOCHONDRIAL"/>
    <property type="match status" value="1"/>
</dbReference>
<evidence type="ECO:0000256" key="2">
    <source>
        <dbReference type="ARBA" id="ARBA00023128"/>
    </source>
</evidence>
<dbReference type="PANTHER" id="PTHR12469:SF2">
    <property type="entry name" value="SUCCINATE DEHYDROGENASE ASSEMBLY FACTOR 2, MITOCHONDRIAL"/>
    <property type="match status" value="1"/>
</dbReference>
<dbReference type="SUPFAM" id="SSF109910">
    <property type="entry name" value="YgfY-like"/>
    <property type="match status" value="1"/>
</dbReference>
<dbReference type="GO" id="GO:0006099">
    <property type="term" value="P:tricarboxylic acid cycle"/>
    <property type="evidence" value="ECO:0007669"/>
    <property type="project" value="EnsemblFungi"/>
</dbReference>
<evidence type="ECO:0000313" key="6">
    <source>
        <dbReference type="Proteomes" id="UP000000689"/>
    </source>
</evidence>
<keyword evidence="3 4" id="KW-0143">Chaperone</keyword>
<accession>G0W683</accession>
<dbReference type="Pfam" id="PF03937">
    <property type="entry name" value="Sdh5"/>
    <property type="match status" value="1"/>
</dbReference>
<keyword evidence="6" id="KW-1185">Reference proteome</keyword>
<dbReference type="GeneID" id="11497809"/>
<dbReference type="eggNOG" id="KOG3326">
    <property type="taxonomic scope" value="Eukaryota"/>
</dbReference>
<dbReference type="GO" id="GO:0005759">
    <property type="term" value="C:mitochondrial matrix"/>
    <property type="evidence" value="ECO:0007669"/>
    <property type="project" value="UniProtKB-SubCell"/>
</dbReference>
<comment type="function">
    <text evidence="4">Plays an essential role in the assembly of succinate dehydrogenase (SDH), an enzyme complex (also referred to as respiratory complex II) that is a component of both the tricarboxylic acid (TCA) cycle and the mitochondrial electron transport chain, and which couples the oxidation of succinate to fumarate with the reduction of ubiquinone (coenzyme Q) to ubiquinol. Required for flavinylation (covalent attachment of FAD) of the flavoprotein subunit of the SDH catalytic dimer.</text>
</comment>
<evidence type="ECO:0000256" key="3">
    <source>
        <dbReference type="ARBA" id="ARBA00023186"/>
    </source>
</evidence>
<dbReference type="RefSeq" id="XP_003668537.1">
    <property type="nucleotide sequence ID" value="XM_003668489.1"/>
</dbReference>
<dbReference type="InterPro" id="IPR028882">
    <property type="entry name" value="SDHAF2"/>
</dbReference>
<keyword evidence="2 4" id="KW-0496">Mitochondrion</keyword>
<comment type="similarity">
    <text evidence="4">Belongs to the SDHAF2 family.</text>
</comment>
<dbReference type="AlphaFoldDB" id="G0W683"/>
<dbReference type="Gene3D" id="1.10.150.250">
    <property type="entry name" value="Flavinator of succinate dehydrogenase"/>
    <property type="match status" value="1"/>
</dbReference>
<dbReference type="OMA" id="YGKPQNP"/>
<dbReference type="HOGENOM" id="CLU_103054_0_0_1"/>
<reference evidence="5 6" key="1">
    <citation type="journal article" date="2011" name="Proc. Natl. Acad. Sci. U.S.A.">
        <title>Evolutionary erosion of yeast sex chromosomes by mating-type switching accidents.</title>
        <authorList>
            <person name="Gordon J.L."/>
            <person name="Armisen D."/>
            <person name="Proux-Wera E."/>
            <person name="Oheigeartaigh S.S."/>
            <person name="Byrne K.P."/>
            <person name="Wolfe K.H."/>
        </authorList>
    </citation>
    <scope>NUCLEOTIDE SEQUENCE [LARGE SCALE GENOMIC DNA]</scope>
    <source>
        <strain evidence="6">ATCC 10597 / BCRC 20456 / CBS 421 / NBRC 0211 / NRRL Y-12639</strain>
    </source>
</reference>
<dbReference type="EMBL" id="HE580268">
    <property type="protein sequence ID" value="CCD23294.1"/>
    <property type="molecule type" value="Genomic_DNA"/>
</dbReference>
<name>G0W683_NAUDC</name>
<dbReference type="KEGG" id="ndi:NDAI_0B02590"/>
<evidence type="ECO:0000313" key="5">
    <source>
        <dbReference type="EMBL" id="CCD23294.1"/>
    </source>
</evidence>
<proteinExistence type="inferred from homology"/>
<dbReference type="OrthoDB" id="284292at2759"/>
<dbReference type="STRING" id="1071378.G0W683"/>
<dbReference type="GO" id="GO:0006121">
    <property type="term" value="P:mitochondrial electron transport, succinate to ubiquinone"/>
    <property type="evidence" value="ECO:0007669"/>
    <property type="project" value="UniProtKB-UniRule"/>
</dbReference>
<evidence type="ECO:0000256" key="4">
    <source>
        <dbReference type="HAMAP-Rule" id="MF_03057"/>
    </source>
</evidence>
<dbReference type="HAMAP" id="MF_03057">
    <property type="entry name" value="SDHAF2"/>
    <property type="match status" value="1"/>
</dbReference>
<dbReference type="GO" id="GO:0034553">
    <property type="term" value="P:mitochondrial respiratory chain complex II assembly"/>
    <property type="evidence" value="ECO:0007669"/>
    <property type="project" value="EnsemblFungi"/>
</dbReference>
<protein>
    <recommendedName>
        <fullName evidence="4">Succinate dehydrogenase assembly factor 2, mitochondrial</fullName>
        <shortName evidence="4">SDH assembly factor 2</shortName>
        <shortName evidence="4">SDHAF2</shortName>
    </recommendedName>
</protein>
<sequence length="164" mass="19423">MLTRNLLRCASTATVIFSRTRVLNGVLSYSFYSTNNNNNNKPNKDEDDVVSRIKIPPIDRSNEPLERTRSRLIYQSRKRGILETDLLLSAFAAKYLKDMDVVELKEYDELLNELDWDIYYWATKNFDYSPLPKKWNDSKVLKKLQEFSQNKKKEILKMPDLDKY</sequence>
<evidence type="ECO:0000256" key="1">
    <source>
        <dbReference type="ARBA" id="ARBA00004305"/>
    </source>
</evidence>
<dbReference type="FunFam" id="1.10.150.250:FF:000002">
    <property type="entry name" value="Succinate dehydrogenase assembly factor 2, mitochondrial"/>
    <property type="match status" value="1"/>
</dbReference>
<gene>
    <name evidence="5" type="primary">NDAI0B02590</name>
    <name evidence="5" type="ordered locus">NDAI_0B02590</name>
</gene>
<organism evidence="5 6">
    <name type="scientific">Naumovozyma dairenensis (strain ATCC 10597 / BCRC 20456 / CBS 421 / NBRC 0211 / NRRL Y-12639)</name>
    <name type="common">Saccharomyces dairenensis</name>
    <dbReference type="NCBI Taxonomy" id="1071378"/>
    <lineage>
        <taxon>Eukaryota</taxon>
        <taxon>Fungi</taxon>
        <taxon>Dikarya</taxon>
        <taxon>Ascomycota</taxon>
        <taxon>Saccharomycotina</taxon>
        <taxon>Saccharomycetes</taxon>
        <taxon>Saccharomycetales</taxon>
        <taxon>Saccharomycetaceae</taxon>
        <taxon>Naumovozyma</taxon>
    </lineage>
</organism>
<dbReference type="InterPro" id="IPR005631">
    <property type="entry name" value="SDH"/>
</dbReference>
<dbReference type="Proteomes" id="UP000000689">
    <property type="component" value="Chromosome 2"/>
</dbReference>
<dbReference type="InterPro" id="IPR036714">
    <property type="entry name" value="SDH_sf"/>
</dbReference>
<comment type="subunit">
    <text evidence="4">Interacts with the flavoprotein subunit within the SDH catalytic dimer.</text>
</comment>